<dbReference type="PROSITE" id="PS51257">
    <property type="entry name" value="PROKAR_LIPOPROTEIN"/>
    <property type="match status" value="1"/>
</dbReference>
<evidence type="ECO:0000313" key="1">
    <source>
        <dbReference type="EMBL" id="SIS49869.1"/>
    </source>
</evidence>
<sequence length="70" mass="7874">MPKFVNKSPIRGELKKNVVIYSLVCSVLSCCSPKSWSFKMLTASKEADISGRVHLKSLGRFRTYLPKQAI</sequence>
<organism evidence="1 2">
    <name type="scientific">Zobellia uliginosa</name>
    <dbReference type="NCBI Taxonomy" id="143224"/>
    <lineage>
        <taxon>Bacteria</taxon>
        <taxon>Pseudomonadati</taxon>
        <taxon>Bacteroidota</taxon>
        <taxon>Flavobacteriia</taxon>
        <taxon>Flavobacteriales</taxon>
        <taxon>Flavobacteriaceae</taxon>
        <taxon>Zobellia</taxon>
    </lineage>
</organism>
<proteinExistence type="predicted"/>
<dbReference type="Proteomes" id="UP000185728">
    <property type="component" value="Unassembled WGS sequence"/>
</dbReference>
<evidence type="ECO:0000313" key="2">
    <source>
        <dbReference type="Proteomes" id="UP000185728"/>
    </source>
</evidence>
<protein>
    <submittedName>
        <fullName evidence="1">Uncharacterized protein</fullName>
    </submittedName>
</protein>
<name>A0ABY1KMF6_9FLAO</name>
<keyword evidence="2" id="KW-1185">Reference proteome</keyword>
<gene>
    <name evidence="1" type="ORF">SAMN05421766_102422</name>
</gene>
<accession>A0ABY1KMF6</accession>
<dbReference type="EMBL" id="FTOB01000002">
    <property type="protein sequence ID" value="SIS49869.1"/>
    <property type="molecule type" value="Genomic_DNA"/>
</dbReference>
<comment type="caution">
    <text evidence="1">The sequence shown here is derived from an EMBL/GenBank/DDBJ whole genome shotgun (WGS) entry which is preliminary data.</text>
</comment>
<reference evidence="1 2" key="1">
    <citation type="submission" date="2017-01" db="EMBL/GenBank/DDBJ databases">
        <authorList>
            <person name="Varghese N."/>
            <person name="Submissions S."/>
        </authorList>
    </citation>
    <scope>NUCLEOTIDE SEQUENCE [LARGE SCALE GENOMIC DNA]</scope>
    <source>
        <strain evidence="1 2">DSM 2061</strain>
    </source>
</reference>